<dbReference type="HOGENOM" id="CLU_1980525_0_0_6"/>
<dbReference type="RefSeq" id="WP_015820991.1">
    <property type="nucleotide sequence ID" value="NC_012997.1"/>
</dbReference>
<proteinExistence type="predicted"/>
<keyword evidence="1" id="KW-0732">Signal</keyword>
<dbReference type="Proteomes" id="UP000009080">
    <property type="component" value="Chromosome"/>
</dbReference>
<feature type="signal peptide" evidence="1">
    <location>
        <begin position="1"/>
        <end position="16"/>
    </location>
</feature>
<dbReference type="EMBL" id="CP001614">
    <property type="protein sequence ID" value="ACS93597.1"/>
    <property type="molecule type" value="Genomic_DNA"/>
</dbReference>
<organism evidence="2 3">
    <name type="scientific">Teredinibacter turnerae (strain ATCC 39867 / T7901)</name>
    <dbReference type="NCBI Taxonomy" id="377629"/>
    <lineage>
        <taxon>Bacteria</taxon>
        <taxon>Pseudomonadati</taxon>
        <taxon>Pseudomonadota</taxon>
        <taxon>Gammaproteobacteria</taxon>
        <taxon>Cellvibrionales</taxon>
        <taxon>Cellvibrionaceae</taxon>
        <taxon>Teredinibacter</taxon>
    </lineage>
</organism>
<evidence type="ECO:0000313" key="3">
    <source>
        <dbReference type="Proteomes" id="UP000009080"/>
    </source>
</evidence>
<name>C6AR53_TERTT</name>
<keyword evidence="3" id="KW-1185">Reference proteome</keyword>
<feature type="chain" id="PRO_5002959675" description="Lipoprotein" evidence="1">
    <location>
        <begin position="17"/>
        <end position="126"/>
    </location>
</feature>
<sequence>MKYLVLFFLLPLSVYASDSIFPHSKKGAVEKHEKVCKLQNLFNHKAMFYKSELCTYGTKGCDIGEVKEPFEVLCDLEYVTMCYGKKSWLNRNQYFQLSNDVVVANISHSITVKNGVKTSTVCAHYK</sequence>
<gene>
    <name evidence="2" type="ordered locus">TERTU_4470</name>
</gene>
<dbReference type="KEGG" id="ttu:TERTU_4470"/>
<evidence type="ECO:0008006" key="4">
    <source>
        <dbReference type="Google" id="ProtNLM"/>
    </source>
</evidence>
<dbReference type="AlphaFoldDB" id="C6AR53"/>
<reference evidence="2 3" key="1">
    <citation type="journal article" date="2009" name="PLoS ONE">
        <title>The complete genome of Teredinibacter turnerae T7901: an intracellular endosymbiont of marine wood-boring bivalves (shipworms).</title>
        <authorList>
            <person name="Yang J.C."/>
            <person name="Madupu R."/>
            <person name="Durkin A.S."/>
            <person name="Ekborg N.A."/>
            <person name="Pedamallu C.S."/>
            <person name="Hostetler J.B."/>
            <person name="Radune D."/>
            <person name="Toms B.S."/>
            <person name="Henrissat B."/>
            <person name="Coutinho P.M."/>
            <person name="Schwarz S."/>
            <person name="Field L."/>
            <person name="Trindade-Silva A.E."/>
            <person name="Soares C.A.G."/>
            <person name="Elshahawi S."/>
            <person name="Hanora A."/>
            <person name="Schmidt E.W."/>
            <person name="Haygood M.G."/>
            <person name="Posfai J."/>
            <person name="Benner J."/>
            <person name="Madinger C."/>
            <person name="Nove J."/>
            <person name="Anton B."/>
            <person name="Chaudhary K."/>
            <person name="Foster J."/>
            <person name="Holman A."/>
            <person name="Kumar S."/>
            <person name="Lessard P.A."/>
            <person name="Luyten Y.A."/>
            <person name="Slatko B."/>
            <person name="Wood N."/>
            <person name="Wu B."/>
            <person name="Teplitski M."/>
            <person name="Mougous J.D."/>
            <person name="Ward N."/>
            <person name="Eisen J.A."/>
            <person name="Badger J.H."/>
            <person name="Distel D.L."/>
        </authorList>
    </citation>
    <scope>NUCLEOTIDE SEQUENCE [LARGE SCALE GENOMIC DNA]</scope>
    <source>
        <strain evidence="3">ATCC 39867 / T7901</strain>
    </source>
</reference>
<evidence type="ECO:0000313" key="2">
    <source>
        <dbReference type="EMBL" id="ACS93597.1"/>
    </source>
</evidence>
<accession>C6AR53</accession>
<protein>
    <recommendedName>
        <fullName evidence="4">Lipoprotein</fullName>
    </recommendedName>
</protein>
<evidence type="ECO:0000256" key="1">
    <source>
        <dbReference type="SAM" id="SignalP"/>
    </source>
</evidence>